<gene>
    <name evidence="3" type="ORF">SAMN05216555_11222</name>
</gene>
<dbReference type="Proteomes" id="UP000182130">
    <property type="component" value="Unassembled WGS sequence"/>
</dbReference>
<keyword evidence="2" id="KW-0812">Transmembrane</keyword>
<dbReference type="AlphaFoldDB" id="A0A1G8UJM0"/>
<organism evidence="3 4">
    <name type="scientific">Arthrobacter cupressi</name>
    <dbReference type="NCBI Taxonomy" id="1045773"/>
    <lineage>
        <taxon>Bacteria</taxon>
        <taxon>Bacillati</taxon>
        <taxon>Actinomycetota</taxon>
        <taxon>Actinomycetes</taxon>
        <taxon>Micrococcales</taxon>
        <taxon>Micrococcaceae</taxon>
        <taxon>Arthrobacter</taxon>
    </lineage>
</organism>
<dbReference type="STRING" id="1045773.SAMN05216555_11222"/>
<keyword evidence="2" id="KW-0472">Membrane</keyword>
<reference evidence="4" key="1">
    <citation type="submission" date="2016-10" db="EMBL/GenBank/DDBJ databases">
        <authorList>
            <person name="Varghese N."/>
            <person name="Submissions S."/>
        </authorList>
    </citation>
    <scope>NUCLEOTIDE SEQUENCE [LARGE SCALE GENOMIC DNA]</scope>
    <source>
        <strain evidence="4">CGMCC 1.10783</strain>
    </source>
</reference>
<evidence type="ECO:0000256" key="2">
    <source>
        <dbReference type="SAM" id="Phobius"/>
    </source>
</evidence>
<keyword evidence="2" id="KW-1133">Transmembrane helix</keyword>
<accession>A0A1G8UJM0</accession>
<feature type="compositionally biased region" description="Pro residues" evidence="1">
    <location>
        <begin position="1"/>
        <end position="12"/>
    </location>
</feature>
<feature type="region of interest" description="Disordered" evidence="1">
    <location>
        <begin position="1"/>
        <end position="25"/>
    </location>
</feature>
<proteinExistence type="predicted"/>
<evidence type="ECO:0000256" key="1">
    <source>
        <dbReference type="SAM" id="MobiDB-lite"/>
    </source>
</evidence>
<protein>
    <submittedName>
        <fullName evidence="3">Uncharacterized protein</fullName>
    </submittedName>
</protein>
<name>A0A1G8UJM0_9MICC</name>
<sequence length="88" mass="9113">MVPAPKDLPGPSAPASTTPEAKVPVPTAAASVPLPEPVAKTIDSVVSVATGSPLYVQVITVFALLAAGFLYFRFIGSKARRSLVRSHK</sequence>
<feature type="transmembrane region" description="Helical" evidence="2">
    <location>
        <begin position="54"/>
        <end position="75"/>
    </location>
</feature>
<evidence type="ECO:0000313" key="4">
    <source>
        <dbReference type="Proteomes" id="UP000182130"/>
    </source>
</evidence>
<evidence type="ECO:0000313" key="3">
    <source>
        <dbReference type="EMBL" id="SDJ53988.1"/>
    </source>
</evidence>
<dbReference type="EMBL" id="FNEI01000012">
    <property type="protein sequence ID" value="SDJ53988.1"/>
    <property type="molecule type" value="Genomic_DNA"/>
</dbReference>
<keyword evidence="4" id="KW-1185">Reference proteome</keyword>